<comment type="caution">
    <text evidence="2">The sequence shown here is derived from an EMBL/GenBank/DDBJ whole genome shotgun (WGS) entry which is preliminary data.</text>
</comment>
<sequence>MHLEDPLDGFLGDAREAVRAEADRGGRRRDFAAMIARAHAIDSQGVSREAVAEAAQFAPVVALPRPRLAPAPAREEVPAAAPAATPPRKLGWLMAAAAGLLLAGAFAGAATQARRDDHAATANAAPLVAPQPDPSSATATPPPGAGAQRHVSKNMSLKTAYEESPAEDMFVEAENGSSAVPVASEPGHVFKDMLGEGAGEPGHAHKDMSVATGDAGTAPNVEHQLAADPPRRRGVGPRRRAEQPPAEAATDEAAWVALDRAAREAWRRGDTEEARALLSALVRTDAAASTVELAYGDLFVLTRKAGDQQALARLWQRYLARFPRGLYAEDARVGLCRRASGAEASACWDLYLGTWPEGAHADEARAARGGEGP</sequence>
<evidence type="ECO:0000313" key="2">
    <source>
        <dbReference type="EMBL" id="MDC0668521.1"/>
    </source>
</evidence>
<feature type="region of interest" description="Disordered" evidence="1">
    <location>
        <begin position="126"/>
        <end position="160"/>
    </location>
</feature>
<evidence type="ECO:0000256" key="1">
    <source>
        <dbReference type="SAM" id="MobiDB-lite"/>
    </source>
</evidence>
<keyword evidence="3" id="KW-1185">Reference proteome</keyword>
<dbReference type="RefSeq" id="WP_271997720.1">
    <property type="nucleotide sequence ID" value="NZ_JAQNDN010000004.1"/>
</dbReference>
<protein>
    <recommendedName>
        <fullName evidence="4">Tetratricopeptide repeat-containing protein</fullName>
    </recommendedName>
</protein>
<reference evidence="2 3" key="1">
    <citation type="submission" date="2022-11" db="EMBL/GenBank/DDBJ databases">
        <title>Minimal conservation of predation-associated metabolite biosynthetic gene clusters underscores biosynthetic potential of Myxococcota including descriptions for ten novel species: Archangium lansinium sp. nov., Myxococcus landrumus sp. nov., Nannocystis bai.</title>
        <authorList>
            <person name="Ahearne A."/>
            <person name="Stevens C."/>
            <person name="Dowd S."/>
        </authorList>
    </citation>
    <scope>NUCLEOTIDE SEQUENCE [LARGE SCALE GENOMIC DNA]</scope>
    <source>
        <strain evidence="2 3">NCELM</strain>
    </source>
</reference>
<proteinExistence type="predicted"/>
<accession>A0ABT5B356</accession>
<dbReference type="EMBL" id="JAQNDN010000004">
    <property type="protein sequence ID" value="MDC0668521.1"/>
    <property type="molecule type" value="Genomic_DNA"/>
</dbReference>
<organism evidence="2 3">
    <name type="scientific">Nannocystis radixulma</name>
    <dbReference type="NCBI Taxonomy" id="2995305"/>
    <lineage>
        <taxon>Bacteria</taxon>
        <taxon>Pseudomonadati</taxon>
        <taxon>Myxococcota</taxon>
        <taxon>Polyangia</taxon>
        <taxon>Nannocystales</taxon>
        <taxon>Nannocystaceae</taxon>
        <taxon>Nannocystis</taxon>
    </lineage>
</organism>
<dbReference type="Gene3D" id="1.25.40.10">
    <property type="entry name" value="Tetratricopeptide repeat domain"/>
    <property type="match status" value="1"/>
</dbReference>
<name>A0ABT5B356_9BACT</name>
<dbReference type="InterPro" id="IPR011990">
    <property type="entry name" value="TPR-like_helical_dom_sf"/>
</dbReference>
<gene>
    <name evidence="2" type="ORF">POL58_12265</name>
</gene>
<evidence type="ECO:0000313" key="3">
    <source>
        <dbReference type="Proteomes" id="UP001217838"/>
    </source>
</evidence>
<evidence type="ECO:0008006" key="4">
    <source>
        <dbReference type="Google" id="ProtNLM"/>
    </source>
</evidence>
<dbReference type="Proteomes" id="UP001217838">
    <property type="component" value="Unassembled WGS sequence"/>
</dbReference>
<feature type="compositionally biased region" description="Low complexity" evidence="1">
    <location>
        <begin position="126"/>
        <end position="139"/>
    </location>
</feature>
<feature type="region of interest" description="Disordered" evidence="1">
    <location>
        <begin position="197"/>
        <end position="251"/>
    </location>
</feature>